<dbReference type="Pfam" id="PF00106">
    <property type="entry name" value="adh_short"/>
    <property type="match status" value="1"/>
</dbReference>
<sequence>MSEKKIILVTGVTSGIGEAVAIRLAGEGHQVVGGARRADRLATLKRENLHVRRVDVTDRADMAAFVDETVSEHGHIDAIVNNAGVMPLSRMDALLVDEWDTMIDVNVRGLLNGIAAALPHFQRQGHGHFVTMASIGAHQVVPTGAVYCATKHAAWAITEGLRLELDPSIRVTTISPGVVESELAHTITDPDAAKAMEIYRAESIPPDAIARAVSYAVNEPADVDVNEVIVRPARQR</sequence>
<dbReference type="SUPFAM" id="SSF51735">
    <property type="entry name" value="NAD(P)-binding Rossmann-fold domains"/>
    <property type="match status" value="1"/>
</dbReference>
<proteinExistence type="inferred from homology"/>
<dbReference type="PROSITE" id="PS00061">
    <property type="entry name" value="ADH_SHORT"/>
    <property type="match status" value="1"/>
</dbReference>
<dbReference type="Proteomes" id="UP000011200">
    <property type="component" value="Chromosome"/>
</dbReference>
<dbReference type="InterPro" id="IPR002347">
    <property type="entry name" value="SDR_fam"/>
</dbReference>
<keyword evidence="2" id="KW-0560">Oxidoreductase</keyword>
<organism evidence="4 5">
    <name type="scientific">Mycolicibacterium smegmatis (strain MKD8)</name>
    <name type="common">Mycobacterium smegmatis</name>
    <dbReference type="NCBI Taxonomy" id="1214915"/>
    <lineage>
        <taxon>Bacteria</taxon>
        <taxon>Bacillati</taxon>
        <taxon>Actinomycetota</taxon>
        <taxon>Actinomycetes</taxon>
        <taxon>Mycobacteriales</taxon>
        <taxon>Mycobacteriaceae</taxon>
        <taxon>Mycolicibacterium</taxon>
    </lineage>
</organism>
<dbReference type="Gene3D" id="3.40.50.720">
    <property type="entry name" value="NAD(P)-binding Rossmann-like Domain"/>
    <property type="match status" value="1"/>
</dbReference>
<evidence type="ECO:0000313" key="5">
    <source>
        <dbReference type="Proteomes" id="UP000011200"/>
    </source>
</evidence>
<reference evidence="5" key="2">
    <citation type="submission" date="2018-03" db="EMBL/GenBank/DDBJ databases">
        <authorList>
            <person name="Derbyshire K."/>
            <person name="Gray T.A."/>
            <person name="Champion M."/>
        </authorList>
    </citation>
    <scope>NUCLEOTIDE SEQUENCE [LARGE SCALE GENOMIC DNA]</scope>
    <source>
        <strain evidence="5">MKD8</strain>
    </source>
</reference>
<protein>
    <submittedName>
        <fullName evidence="4">Oxidoreductase, short chain dehydrogenase/reductase family protein</fullName>
    </submittedName>
</protein>
<dbReference type="PRINTS" id="PR00081">
    <property type="entry name" value="GDHRDH"/>
</dbReference>
<dbReference type="InterPro" id="IPR036291">
    <property type="entry name" value="NAD(P)-bd_dom_sf"/>
</dbReference>
<evidence type="ECO:0000256" key="2">
    <source>
        <dbReference type="ARBA" id="ARBA00023002"/>
    </source>
</evidence>
<dbReference type="FunFam" id="3.40.50.720:FF:000047">
    <property type="entry name" value="NADP-dependent L-serine/L-allo-threonine dehydrogenase"/>
    <property type="match status" value="1"/>
</dbReference>
<dbReference type="EMBL" id="CP027541">
    <property type="protein sequence ID" value="AWT51265.1"/>
    <property type="molecule type" value="Genomic_DNA"/>
</dbReference>
<dbReference type="AlphaFoldDB" id="A0A2U9PHU3"/>
<dbReference type="PANTHER" id="PTHR43115:SF4">
    <property type="entry name" value="DEHYDROGENASE_REDUCTASE SDR FAMILY MEMBER 11"/>
    <property type="match status" value="1"/>
</dbReference>
<reference evidence="4 5" key="1">
    <citation type="journal article" date="2013" name="Genome Announc.">
        <title>Draft genome sequence of MKD8, a conjugal recipient Mycobacterium smegmatis strain.</title>
        <authorList>
            <person name="Gray T.A."/>
            <person name="Palumbo M.J."/>
            <person name="Derbyshire K.M."/>
        </authorList>
    </citation>
    <scope>NUCLEOTIDE SEQUENCE [LARGE SCALE GENOMIC DNA]</scope>
    <source>
        <strain evidence="4 5">MKD8</strain>
    </source>
</reference>
<dbReference type="InterPro" id="IPR020904">
    <property type="entry name" value="Sc_DH/Rdtase_CS"/>
</dbReference>
<dbReference type="GO" id="GO:0016616">
    <property type="term" value="F:oxidoreductase activity, acting on the CH-OH group of donors, NAD or NADP as acceptor"/>
    <property type="evidence" value="ECO:0007669"/>
    <property type="project" value="UniProtKB-ARBA"/>
</dbReference>
<evidence type="ECO:0000313" key="4">
    <source>
        <dbReference type="EMBL" id="AWT51265.1"/>
    </source>
</evidence>
<gene>
    <name evidence="4" type="ORF">D806_002710</name>
</gene>
<dbReference type="PRINTS" id="PR00080">
    <property type="entry name" value="SDRFAMILY"/>
</dbReference>
<accession>A0A2U9PHU3</accession>
<evidence type="ECO:0000256" key="1">
    <source>
        <dbReference type="ARBA" id="ARBA00006484"/>
    </source>
</evidence>
<name>A0A2U9PHU3_MYCSE</name>
<dbReference type="RefSeq" id="WP_036454165.1">
    <property type="nucleotide sequence ID" value="NZ_CP027541.1"/>
</dbReference>
<dbReference type="PANTHER" id="PTHR43115">
    <property type="entry name" value="DEHYDROGENASE/REDUCTASE SDR FAMILY MEMBER 11"/>
    <property type="match status" value="1"/>
</dbReference>
<comment type="similarity">
    <text evidence="1 3">Belongs to the short-chain dehydrogenases/reductases (SDR) family.</text>
</comment>
<evidence type="ECO:0000256" key="3">
    <source>
        <dbReference type="RuleBase" id="RU000363"/>
    </source>
</evidence>